<comment type="caution">
    <text evidence="7">The sequence shown here is derived from an EMBL/GenBank/DDBJ whole genome shotgun (WGS) entry which is preliminary data.</text>
</comment>
<feature type="transmembrane region" description="Helical" evidence="6">
    <location>
        <begin position="12"/>
        <end position="34"/>
    </location>
</feature>
<feature type="transmembrane region" description="Helical" evidence="6">
    <location>
        <begin position="207"/>
        <end position="228"/>
    </location>
</feature>
<dbReference type="GO" id="GO:0005886">
    <property type="term" value="C:plasma membrane"/>
    <property type="evidence" value="ECO:0007669"/>
    <property type="project" value="UniProtKB-SubCell"/>
</dbReference>
<feature type="transmembrane region" description="Helical" evidence="6">
    <location>
        <begin position="258"/>
        <end position="276"/>
    </location>
</feature>
<evidence type="ECO:0000256" key="5">
    <source>
        <dbReference type="ARBA" id="ARBA00023136"/>
    </source>
</evidence>
<keyword evidence="3 6" id="KW-0812">Transmembrane</keyword>
<dbReference type="InterPro" id="IPR017778">
    <property type="entry name" value="ABC_transptr_urea_perm_UrtC"/>
</dbReference>
<protein>
    <submittedName>
        <fullName evidence="7">Urea ABC transporter permease subunit UrtC</fullName>
    </submittedName>
</protein>
<evidence type="ECO:0000256" key="3">
    <source>
        <dbReference type="ARBA" id="ARBA00022692"/>
    </source>
</evidence>
<gene>
    <name evidence="7" type="primary">urtC</name>
    <name evidence="7" type="ORF">C4K68_22325</name>
</gene>
<keyword evidence="4 6" id="KW-1133">Transmembrane helix</keyword>
<accession>A0A2S5KKD8</accession>
<evidence type="ECO:0000256" key="1">
    <source>
        <dbReference type="ARBA" id="ARBA00004651"/>
    </source>
</evidence>
<sequence>MLIRRLLENDRGGQIVLLVLLALLVVVPLLSLGVSDTSAWHLSTYNVTLLGKYLCYALLALSLDLIWGYCGILSLGHGAFFALGGYCMGMYLMRQIGDRGVYGNPELPDFMVFLNWDHLPWYWHGFDMFWFAMLMVVLVPGLLALVFGWLAFRSRVTGVYLSIITQALTYALLLTFFRNEAGFGGNNGLTDFKDILGFPVQADTTRIGLFIASVLALMLGYLLCRLVVTSRLGRVIVAIRDAESRTRFSGYQVEHFKLWLFVLSAMLAGIAGALFVPQVGIINPGEFSPLNSIELVVWVAVGGRATLFGAIAGAFSVNYAKTWFTSLYPEAWLFALGALFVLVTLFLPKGLVGLAGQRKWRRTPKAALSGLPQQQESAS</sequence>
<evidence type="ECO:0000256" key="6">
    <source>
        <dbReference type="SAM" id="Phobius"/>
    </source>
</evidence>
<name>A0A2S5KKD8_9PROT</name>
<feature type="transmembrane region" description="Helical" evidence="6">
    <location>
        <begin position="331"/>
        <end position="352"/>
    </location>
</feature>
<keyword evidence="5 6" id="KW-0472">Membrane</keyword>
<evidence type="ECO:0000313" key="7">
    <source>
        <dbReference type="EMBL" id="PPC75103.1"/>
    </source>
</evidence>
<dbReference type="InterPro" id="IPR001851">
    <property type="entry name" value="ABC_transp_permease"/>
</dbReference>
<dbReference type="OrthoDB" id="9034298at2"/>
<dbReference type="EMBL" id="PRLP01000109">
    <property type="protein sequence ID" value="PPC75103.1"/>
    <property type="molecule type" value="Genomic_DNA"/>
</dbReference>
<dbReference type="PANTHER" id="PTHR30482">
    <property type="entry name" value="HIGH-AFFINITY BRANCHED-CHAIN AMINO ACID TRANSPORT SYSTEM PERMEASE"/>
    <property type="match status" value="1"/>
</dbReference>
<dbReference type="PANTHER" id="PTHR30482:SF4">
    <property type="entry name" value="SLR1201 PROTEIN"/>
    <property type="match status" value="1"/>
</dbReference>
<feature type="transmembrane region" description="Helical" evidence="6">
    <location>
        <begin position="66"/>
        <end position="92"/>
    </location>
</feature>
<feature type="transmembrane region" description="Helical" evidence="6">
    <location>
        <begin position="40"/>
        <end position="59"/>
    </location>
</feature>
<dbReference type="Proteomes" id="UP000238196">
    <property type="component" value="Unassembled WGS sequence"/>
</dbReference>
<evidence type="ECO:0000313" key="8">
    <source>
        <dbReference type="Proteomes" id="UP000238196"/>
    </source>
</evidence>
<dbReference type="Pfam" id="PF02653">
    <property type="entry name" value="BPD_transp_2"/>
    <property type="match status" value="1"/>
</dbReference>
<dbReference type="GO" id="GO:0015658">
    <property type="term" value="F:branched-chain amino acid transmembrane transporter activity"/>
    <property type="evidence" value="ECO:0007669"/>
    <property type="project" value="InterPro"/>
</dbReference>
<proteinExistence type="predicted"/>
<dbReference type="NCBIfam" id="TIGR03408">
    <property type="entry name" value="urea_trans_UrtC"/>
    <property type="match status" value="1"/>
</dbReference>
<organism evidence="7 8">
    <name type="scientific">Proteobacteria bacterium 228</name>
    <dbReference type="NCBI Taxonomy" id="2083153"/>
    <lineage>
        <taxon>Bacteria</taxon>
        <taxon>Pseudomonadati</taxon>
        <taxon>Pseudomonadota</taxon>
    </lineage>
</organism>
<feature type="transmembrane region" description="Helical" evidence="6">
    <location>
        <begin position="128"/>
        <end position="152"/>
    </location>
</feature>
<comment type="subcellular location">
    <subcellularLocation>
        <location evidence="1">Cell membrane</location>
        <topology evidence="1">Multi-pass membrane protein</topology>
    </subcellularLocation>
</comment>
<keyword evidence="2" id="KW-1003">Cell membrane</keyword>
<feature type="transmembrane region" description="Helical" evidence="6">
    <location>
        <begin position="159"/>
        <end position="177"/>
    </location>
</feature>
<evidence type="ECO:0000256" key="2">
    <source>
        <dbReference type="ARBA" id="ARBA00022475"/>
    </source>
</evidence>
<feature type="transmembrane region" description="Helical" evidence="6">
    <location>
        <begin position="296"/>
        <end position="319"/>
    </location>
</feature>
<dbReference type="AlphaFoldDB" id="A0A2S5KKD8"/>
<dbReference type="CDD" id="cd06581">
    <property type="entry name" value="TM_PBP1_LivM_like"/>
    <property type="match status" value="1"/>
</dbReference>
<reference evidence="7 8" key="1">
    <citation type="submission" date="2018-02" db="EMBL/GenBank/DDBJ databases">
        <title>novel marine gammaproteobacteria from coastal saline agro ecosystem.</title>
        <authorList>
            <person name="Krishnan R."/>
            <person name="Ramesh Kumar N."/>
        </authorList>
    </citation>
    <scope>NUCLEOTIDE SEQUENCE [LARGE SCALE GENOMIC DNA]</scope>
    <source>
        <strain evidence="7 8">228</strain>
    </source>
</reference>
<evidence type="ECO:0000256" key="4">
    <source>
        <dbReference type="ARBA" id="ARBA00022989"/>
    </source>
</evidence>
<dbReference type="InterPro" id="IPR043428">
    <property type="entry name" value="LivM-like"/>
</dbReference>